<dbReference type="PROSITE" id="PS51318">
    <property type="entry name" value="TAT"/>
    <property type="match status" value="1"/>
</dbReference>
<feature type="signal peptide" evidence="1">
    <location>
        <begin position="1"/>
        <end position="24"/>
    </location>
</feature>
<dbReference type="EMBL" id="JBBUTG010000001">
    <property type="protein sequence ID" value="MEK8029375.1"/>
    <property type="molecule type" value="Genomic_DNA"/>
</dbReference>
<sequence>MSFQRRHVISLAAGAALIASLAPAAATAGTAGAAKSLGYFMPGDGRSDAYLIDWLPKNKARLVSIAGAQSGRVTDDGVQKLVALDAPLTMSFTNYDECGEEIQQRRDVNQVVVRDLPDSVTQFVEMGTVTNIGGCQDGLVTPFGAVGDAGQSFQRLNMKNRPSVGDLVPGSQVAGFSEDVQLPGESTIAEDVVMLQEGGSAMFQVTGHVVPAAFDANQWLVFTFTFGQRAYTRVDVDSAIGGETWLMADWVGGQPVRVEEKLMVKPEAGAGFGTVAQASRIWNSGLFIDSRTPFYFYLYKNGTGERVLKDLDLGTESRTPITAWGFEGLNLVQRRKLSASARRDRTWVPLRNVGKVRWIMESEVFLDRSGTTVLIKPRVNYVQDEGKAVPPAAAVPSAGFVSMNDKPTLPR</sequence>
<keyword evidence="3" id="KW-1185">Reference proteome</keyword>
<reference evidence="2 3" key="1">
    <citation type="submission" date="2024-04" db="EMBL/GenBank/DDBJ databases">
        <title>Novel species of the genus Ideonella isolated from streams.</title>
        <authorList>
            <person name="Lu H."/>
        </authorList>
    </citation>
    <scope>NUCLEOTIDE SEQUENCE [LARGE SCALE GENOMIC DNA]</scope>
    <source>
        <strain evidence="2 3">DXS29W</strain>
    </source>
</reference>
<organism evidence="2 3">
    <name type="scientific">Ideonella lacteola</name>
    <dbReference type="NCBI Taxonomy" id="2984193"/>
    <lineage>
        <taxon>Bacteria</taxon>
        <taxon>Pseudomonadati</taxon>
        <taxon>Pseudomonadota</taxon>
        <taxon>Betaproteobacteria</taxon>
        <taxon>Burkholderiales</taxon>
        <taxon>Sphaerotilaceae</taxon>
        <taxon>Ideonella</taxon>
    </lineage>
</organism>
<dbReference type="Proteomes" id="UP001371218">
    <property type="component" value="Unassembled WGS sequence"/>
</dbReference>
<evidence type="ECO:0000313" key="3">
    <source>
        <dbReference type="Proteomes" id="UP001371218"/>
    </source>
</evidence>
<comment type="caution">
    <text evidence="2">The sequence shown here is derived from an EMBL/GenBank/DDBJ whole genome shotgun (WGS) entry which is preliminary data.</text>
</comment>
<proteinExistence type="predicted"/>
<evidence type="ECO:0000313" key="2">
    <source>
        <dbReference type="EMBL" id="MEK8029375.1"/>
    </source>
</evidence>
<evidence type="ECO:0000256" key="1">
    <source>
        <dbReference type="SAM" id="SignalP"/>
    </source>
</evidence>
<name>A0ABU9BL81_9BURK</name>
<dbReference type="InterPro" id="IPR006311">
    <property type="entry name" value="TAT_signal"/>
</dbReference>
<feature type="chain" id="PRO_5045215911" evidence="1">
    <location>
        <begin position="25"/>
        <end position="411"/>
    </location>
</feature>
<gene>
    <name evidence="2" type="ORF">AACH06_00965</name>
</gene>
<dbReference type="RefSeq" id="WP_341423713.1">
    <property type="nucleotide sequence ID" value="NZ_JBBUTG010000001.1"/>
</dbReference>
<protein>
    <submittedName>
        <fullName evidence="2">Uncharacterized protein</fullName>
    </submittedName>
</protein>
<keyword evidence="1" id="KW-0732">Signal</keyword>
<accession>A0ABU9BL81</accession>